<dbReference type="PANTHER" id="PTHR30327">
    <property type="entry name" value="UNCHARACTERIZED PROTEIN YQGE"/>
    <property type="match status" value="1"/>
</dbReference>
<keyword evidence="3" id="KW-1185">Reference proteome</keyword>
<dbReference type="Gene3D" id="3.40.1740.10">
    <property type="entry name" value="VC0467-like"/>
    <property type="match status" value="1"/>
</dbReference>
<gene>
    <name evidence="2" type="ORF">Dxin01_04261</name>
</gene>
<proteinExistence type="inferred from homology"/>
<dbReference type="Proteomes" id="UP001458946">
    <property type="component" value="Unassembled WGS sequence"/>
</dbReference>
<accession>A0ABP9VIJ7</accession>
<evidence type="ECO:0000313" key="2">
    <source>
        <dbReference type="EMBL" id="GAA5504486.1"/>
    </source>
</evidence>
<evidence type="ECO:0000256" key="1">
    <source>
        <dbReference type="ARBA" id="ARBA00009600"/>
    </source>
</evidence>
<comment type="caution">
    <text evidence="2">The sequence shown here is derived from an EMBL/GenBank/DDBJ whole genome shotgun (WGS) entry which is preliminary data.</text>
</comment>
<dbReference type="InterPro" id="IPR003774">
    <property type="entry name" value="AlgH-like"/>
</dbReference>
<name>A0ABP9VIJ7_9DEIO</name>
<dbReference type="PANTHER" id="PTHR30327:SF1">
    <property type="entry name" value="UPF0301 PROTEIN YQGE"/>
    <property type="match status" value="1"/>
</dbReference>
<organism evidence="2 3">
    <name type="scientific">Deinococcus xinjiangensis</name>
    <dbReference type="NCBI Taxonomy" id="457454"/>
    <lineage>
        <taxon>Bacteria</taxon>
        <taxon>Thermotogati</taxon>
        <taxon>Deinococcota</taxon>
        <taxon>Deinococci</taxon>
        <taxon>Deinococcales</taxon>
        <taxon>Deinococcaceae</taxon>
        <taxon>Deinococcus</taxon>
    </lineage>
</organism>
<sequence>MPLPQHPQYITESGGVARYAVGMSGPLSFLVASPHLRGEVFEGSVILLLEHDQTGAMGLIVNAPTSQTVSELMPDTAGQDVPAWLGGPVDPTLGWCLYPKALGLDGEVQLVGDLAMTSSLEVLRAVFESGQPYMLVLGYSGWSKGQLTEEAREGVWVWVEQDSAELLWNYPAEDRWHEALRRLGVNPQTIMRGGAQA</sequence>
<protein>
    <submittedName>
        <fullName evidence="2">UPF0301 protein VC_0467</fullName>
    </submittedName>
</protein>
<dbReference type="Pfam" id="PF02622">
    <property type="entry name" value="DUF179"/>
    <property type="match status" value="1"/>
</dbReference>
<dbReference type="SUPFAM" id="SSF143456">
    <property type="entry name" value="VC0467-like"/>
    <property type="match status" value="1"/>
</dbReference>
<reference evidence="2 3" key="1">
    <citation type="submission" date="2024-02" db="EMBL/GenBank/DDBJ databases">
        <title>Deinococcus xinjiangensis NBRC 107630.</title>
        <authorList>
            <person name="Ichikawa N."/>
            <person name="Katano-Makiyama Y."/>
            <person name="Hidaka K."/>
        </authorList>
    </citation>
    <scope>NUCLEOTIDE SEQUENCE [LARGE SCALE GENOMIC DNA]</scope>
    <source>
        <strain evidence="2 3">NBRC 107630</strain>
    </source>
</reference>
<dbReference type="EMBL" id="BAABRN010000135">
    <property type="protein sequence ID" value="GAA5504486.1"/>
    <property type="molecule type" value="Genomic_DNA"/>
</dbReference>
<comment type="similarity">
    <text evidence="1">Belongs to the UPF0301 (AlgH) family.</text>
</comment>
<evidence type="ECO:0000313" key="3">
    <source>
        <dbReference type="Proteomes" id="UP001458946"/>
    </source>
</evidence>